<dbReference type="EMBL" id="CAKLBY020000221">
    <property type="protein sequence ID" value="CAK7935111.1"/>
    <property type="molecule type" value="Genomic_DNA"/>
</dbReference>
<evidence type="ECO:0000256" key="1">
    <source>
        <dbReference type="SAM" id="MobiDB-lite"/>
    </source>
</evidence>
<dbReference type="Proteomes" id="UP001162060">
    <property type="component" value="Unassembled WGS sequence"/>
</dbReference>
<name>A0AAV1ULC8_9STRA</name>
<dbReference type="AlphaFoldDB" id="A0AAV1ULC8"/>
<comment type="caution">
    <text evidence="2">The sequence shown here is derived from an EMBL/GenBank/DDBJ whole genome shotgun (WGS) entry which is preliminary data.</text>
</comment>
<feature type="region of interest" description="Disordered" evidence="1">
    <location>
        <begin position="62"/>
        <end position="89"/>
    </location>
</feature>
<reference evidence="2" key="1">
    <citation type="submission" date="2024-01" db="EMBL/GenBank/DDBJ databases">
        <authorList>
            <person name="Webb A."/>
        </authorList>
    </citation>
    <scope>NUCLEOTIDE SEQUENCE</scope>
    <source>
        <strain evidence="2">Pm1</strain>
    </source>
</reference>
<organism evidence="2 3">
    <name type="scientific">Peronospora matthiolae</name>
    <dbReference type="NCBI Taxonomy" id="2874970"/>
    <lineage>
        <taxon>Eukaryota</taxon>
        <taxon>Sar</taxon>
        <taxon>Stramenopiles</taxon>
        <taxon>Oomycota</taxon>
        <taxon>Peronosporomycetes</taxon>
        <taxon>Peronosporales</taxon>
        <taxon>Peronosporaceae</taxon>
        <taxon>Peronospora</taxon>
    </lineage>
</organism>
<gene>
    <name evidence="2" type="ORF">PM001_LOCUS20261</name>
</gene>
<evidence type="ECO:0000313" key="3">
    <source>
        <dbReference type="Proteomes" id="UP001162060"/>
    </source>
</evidence>
<evidence type="ECO:0000313" key="2">
    <source>
        <dbReference type="EMBL" id="CAK7935111.1"/>
    </source>
</evidence>
<sequence length="103" mass="10891">MHRMACKRLLVQRSADAAAQAAVTPEAVSAASLPSTEVVQPGASYASLLVTEARWRDPTVVPRQPAPLPSPGRHWLSSPIRGRGGGSGSTVQLRRLLLLQGSK</sequence>
<protein>
    <submittedName>
        <fullName evidence="2">Uncharacterized protein</fullName>
    </submittedName>
</protein>
<accession>A0AAV1ULC8</accession>
<proteinExistence type="predicted"/>